<dbReference type="InterPro" id="IPR036179">
    <property type="entry name" value="Ig-like_dom_sf"/>
</dbReference>
<evidence type="ECO:0000256" key="2">
    <source>
        <dbReference type="ARBA" id="ARBA00023319"/>
    </source>
</evidence>
<accession>A0ABV0NSY3</accession>
<keyword evidence="2" id="KW-0393">Immunoglobulin domain</keyword>
<dbReference type="Pfam" id="PF07679">
    <property type="entry name" value="I-set"/>
    <property type="match status" value="1"/>
</dbReference>
<dbReference type="InterPro" id="IPR003961">
    <property type="entry name" value="FN3_dom"/>
</dbReference>
<dbReference type="InterPro" id="IPR013098">
    <property type="entry name" value="Ig_I-set"/>
</dbReference>
<dbReference type="SUPFAM" id="SSF48726">
    <property type="entry name" value="Immunoglobulin"/>
    <property type="match status" value="1"/>
</dbReference>
<evidence type="ECO:0000313" key="4">
    <source>
        <dbReference type="EMBL" id="MEQ2174541.1"/>
    </source>
</evidence>
<sequence>MPDFVKPLADVEVIEGKETMLKCKVSGLPYPTIAWYHNGKRIESSEERKMIQRMSTAWSFGELVMLTGASTRQSFPTKWVNQPATLTSMLQQQPLGSIQWSVAASNLKETNYTVPSLSKGVRYAFRVLTSTGKTLSKPSPSTDLVQLLDRGTKTAPTGVKSALGRNITCCFILNFFRAIFEESTCYLGQT</sequence>
<dbReference type="InterPro" id="IPR013783">
    <property type="entry name" value="Ig-like_fold"/>
</dbReference>
<dbReference type="InterPro" id="IPR007110">
    <property type="entry name" value="Ig-like_dom"/>
</dbReference>
<dbReference type="SUPFAM" id="SSF49265">
    <property type="entry name" value="Fibronectin type III"/>
    <property type="match status" value="1"/>
</dbReference>
<dbReference type="Gene3D" id="2.60.40.10">
    <property type="entry name" value="Immunoglobulins"/>
    <property type="match status" value="2"/>
</dbReference>
<gene>
    <name evidence="4" type="ORF">GOODEAATRI_008949</name>
</gene>
<dbReference type="PANTHER" id="PTHR47633">
    <property type="entry name" value="IMMUNOGLOBULIN"/>
    <property type="match status" value="1"/>
</dbReference>
<dbReference type="PANTHER" id="PTHR47633:SF3">
    <property type="entry name" value="STRIATED MUSCLE PREFERENTIALLY EXPRESSED PROTEIN KINASE"/>
    <property type="match status" value="1"/>
</dbReference>
<evidence type="ECO:0000313" key="5">
    <source>
        <dbReference type="Proteomes" id="UP001476798"/>
    </source>
</evidence>
<dbReference type="CDD" id="cd00063">
    <property type="entry name" value="FN3"/>
    <property type="match status" value="1"/>
</dbReference>
<dbReference type="PROSITE" id="PS50835">
    <property type="entry name" value="IG_LIKE"/>
    <property type="match status" value="1"/>
</dbReference>
<proteinExistence type="predicted"/>
<dbReference type="InterPro" id="IPR036116">
    <property type="entry name" value="FN3_sf"/>
</dbReference>
<evidence type="ECO:0000256" key="1">
    <source>
        <dbReference type="ARBA" id="ARBA00023157"/>
    </source>
</evidence>
<organism evidence="4 5">
    <name type="scientific">Goodea atripinnis</name>
    <dbReference type="NCBI Taxonomy" id="208336"/>
    <lineage>
        <taxon>Eukaryota</taxon>
        <taxon>Metazoa</taxon>
        <taxon>Chordata</taxon>
        <taxon>Craniata</taxon>
        <taxon>Vertebrata</taxon>
        <taxon>Euteleostomi</taxon>
        <taxon>Actinopterygii</taxon>
        <taxon>Neopterygii</taxon>
        <taxon>Teleostei</taxon>
        <taxon>Neoteleostei</taxon>
        <taxon>Acanthomorphata</taxon>
        <taxon>Ovalentaria</taxon>
        <taxon>Atherinomorphae</taxon>
        <taxon>Cyprinodontiformes</taxon>
        <taxon>Goodeidae</taxon>
        <taxon>Goodea</taxon>
    </lineage>
</organism>
<keyword evidence="1" id="KW-1015">Disulfide bond</keyword>
<name>A0ABV0NSY3_9TELE</name>
<evidence type="ECO:0000259" key="3">
    <source>
        <dbReference type="PROSITE" id="PS50835"/>
    </source>
</evidence>
<reference evidence="4 5" key="1">
    <citation type="submission" date="2021-06" db="EMBL/GenBank/DDBJ databases">
        <authorList>
            <person name="Palmer J.M."/>
        </authorList>
    </citation>
    <scope>NUCLEOTIDE SEQUENCE [LARGE SCALE GENOMIC DNA]</scope>
    <source>
        <strain evidence="4 5">GA_2019</strain>
        <tissue evidence="4">Muscle</tissue>
    </source>
</reference>
<feature type="domain" description="Ig-like" evidence="3">
    <location>
        <begin position="2"/>
        <end position="47"/>
    </location>
</feature>
<comment type="caution">
    <text evidence="4">The sequence shown here is derived from an EMBL/GenBank/DDBJ whole genome shotgun (WGS) entry which is preliminary data.</text>
</comment>
<dbReference type="Proteomes" id="UP001476798">
    <property type="component" value="Unassembled WGS sequence"/>
</dbReference>
<keyword evidence="5" id="KW-1185">Reference proteome</keyword>
<dbReference type="EMBL" id="JAHRIO010050463">
    <property type="protein sequence ID" value="MEQ2174541.1"/>
    <property type="molecule type" value="Genomic_DNA"/>
</dbReference>
<protein>
    <recommendedName>
        <fullName evidence="3">Ig-like domain-containing protein</fullName>
    </recommendedName>
</protein>